<keyword evidence="5" id="KW-1185">Reference proteome</keyword>
<organism evidence="4 5">
    <name type="scientific">Streptomyces niveiscabiei</name>
    <dbReference type="NCBI Taxonomy" id="164115"/>
    <lineage>
        <taxon>Bacteria</taxon>
        <taxon>Bacillati</taxon>
        <taxon>Actinomycetota</taxon>
        <taxon>Actinomycetes</taxon>
        <taxon>Kitasatosporales</taxon>
        <taxon>Streptomycetaceae</taxon>
        <taxon>Streptomyces</taxon>
    </lineage>
</organism>
<keyword evidence="2" id="KW-0732">Signal</keyword>
<dbReference type="Gene3D" id="3.10.450.40">
    <property type="match status" value="2"/>
</dbReference>
<evidence type="ECO:0000256" key="2">
    <source>
        <dbReference type="SAM" id="SignalP"/>
    </source>
</evidence>
<dbReference type="Pfam" id="PF03413">
    <property type="entry name" value="PepSY"/>
    <property type="match status" value="2"/>
</dbReference>
<dbReference type="InterPro" id="IPR025711">
    <property type="entry name" value="PepSY"/>
</dbReference>
<dbReference type="Proteomes" id="UP001631957">
    <property type="component" value="Unassembled WGS sequence"/>
</dbReference>
<comment type="caution">
    <text evidence="4">The sequence shown here is derived from an EMBL/GenBank/DDBJ whole genome shotgun (WGS) entry which is preliminary data.</text>
</comment>
<protein>
    <submittedName>
        <fullName evidence="4">PepSY domain-containing protein</fullName>
    </submittedName>
</protein>
<gene>
    <name evidence="4" type="ORF">ACKI18_13675</name>
</gene>
<feature type="compositionally biased region" description="Polar residues" evidence="1">
    <location>
        <begin position="27"/>
        <end position="42"/>
    </location>
</feature>
<feature type="compositionally biased region" description="Basic and acidic residues" evidence="1">
    <location>
        <begin position="172"/>
        <end position="193"/>
    </location>
</feature>
<evidence type="ECO:0000256" key="1">
    <source>
        <dbReference type="SAM" id="MobiDB-lite"/>
    </source>
</evidence>
<evidence type="ECO:0000313" key="5">
    <source>
        <dbReference type="Proteomes" id="UP001631957"/>
    </source>
</evidence>
<feature type="domain" description="PepSY" evidence="3">
    <location>
        <begin position="151"/>
        <end position="203"/>
    </location>
</feature>
<dbReference type="EMBL" id="JBJVNI010000006">
    <property type="protein sequence ID" value="MFM9609752.1"/>
    <property type="molecule type" value="Genomic_DNA"/>
</dbReference>
<feature type="region of interest" description="Disordered" evidence="1">
    <location>
        <begin position="24"/>
        <end position="70"/>
    </location>
</feature>
<feature type="compositionally biased region" description="Basic and acidic residues" evidence="1">
    <location>
        <begin position="43"/>
        <end position="58"/>
    </location>
</feature>
<proteinExistence type="predicted"/>
<sequence>MKRSIAIAAVAASAVLAGGTALALTNDEPSTGETRGQSNHVQLTDRTDDTDRDDRTDDANDTAARPTVTTSNLTITQAIDAALKAHPGTVLSADLDTDDDDADRGWEVEILTPDTKTYDIRIDPSTGKVLTSQLDRDTDPDDRRTPDGLTARQAAEAAAPKGTVTSVDFDEDHTGTWEIETHDAQGKHQDWDVNTKTGKITADRED</sequence>
<evidence type="ECO:0000259" key="3">
    <source>
        <dbReference type="Pfam" id="PF03413"/>
    </source>
</evidence>
<evidence type="ECO:0000313" key="4">
    <source>
        <dbReference type="EMBL" id="MFM9609752.1"/>
    </source>
</evidence>
<reference evidence="4 5" key="1">
    <citation type="submission" date="2024-12" db="EMBL/GenBank/DDBJ databases">
        <title>Forecasting of Potato common scab and diversities of Pathogenic streptomyces spp. in china.</title>
        <authorList>
            <person name="Handique U."/>
            <person name="Wu J."/>
        </authorList>
    </citation>
    <scope>NUCLEOTIDE SEQUENCE [LARGE SCALE GENOMIC DNA]</scope>
    <source>
        <strain evidence="4 5">ZRIMU1530</strain>
    </source>
</reference>
<name>A0ABW9HSC2_9ACTN</name>
<accession>A0ABW9HSC2</accession>
<feature type="compositionally biased region" description="Basic and acidic residues" evidence="1">
    <location>
        <begin position="134"/>
        <end position="146"/>
    </location>
</feature>
<feature type="domain" description="PepSY" evidence="3">
    <location>
        <begin position="73"/>
        <end position="130"/>
    </location>
</feature>
<feature type="chain" id="PRO_5045381415" evidence="2">
    <location>
        <begin position="24"/>
        <end position="206"/>
    </location>
</feature>
<feature type="region of interest" description="Disordered" evidence="1">
    <location>
        <begin position="123"/>
        <end position="206"/>
    </location>
</feature>
<dbReference type="RefSeq" id="WP_409121380.1">
    <property type="nucleotide sequence ID" value="NZ_JBJVNI010000006.1"/>
</dbReference>
<feature type="signal peptide" evidence="2">
    <location>
        <begin position="1"/>
        <end position="23"/>
    </location>
</feature>